<proteinExistence type="inferred from homology"/>
<dbReference type="GO" id="GO:0016787">
    <property type="term" value="F:hydrolase activity"/>
    <property type="evidence" value="ECO:0007669"/>
    <property type="project" value="UniProtKB-KW"/>
</dbReference>
<evidence type="ECO:0000313" key="8">
    <source>
        <dbReference type="EMBL" id="CUS04042.2"/>
    </source>
</evidence>
<evidence type="ECO:0000256" key="4">
    <source>
        <dbReference type="ARBA" id="ARBA00022759"/>
    </source>
</evidence>
<dbReference type="PANTHER" id="PTHR34873:SF3">
    <property type="entry name" value="ADDICTION MODULE TOXIN, HICA FAMILY"/>
    <property type="match status" value="1"/>
</dbReference>
<organism evidence="8 9">
    <name type="scientific">Candidatus Promineifilum breve</name>
    <dbReference type="NCBI Taxonomy" id="1806508"/>
    <lineage>
        <taxon>Bacteria</taxon>
        <taxon>Bacillati</taxon>
        <taxon>Chloroflexota</taxon>
        <taxon>Ardenticatenia</taxon>
        <taxon>Candidatus Promineifilales</taxon>
        <taxon>Candidatus Promineifilaceae</taxon>
        <taxon>Candidatus Promineifilum</taxon>
    </lineage>
</organism>
<dbReference type="SUPFAM" id="SSF54786">
    <property type="entry name" value="YcfA/nrd intein domain"/>
    <property type="match status" value="1"/>
</dbReference>
<reference evidence="8" key="1">
    <citation type="submission" date="2016-01" db="EMBL/GenBank/DDBJ databases">
        <authorList>
            <person name="Mcilroy J.S."/>
            <person name="Karst M S."/>
            <person name="Albertsen M."/>
        </authorList>
    </citation>
    <scope>NUCLEOTIDE SEQUENCE</scope>
    <source>
        <strain evidence="8">Cfx-K</strain>
    </source>
</reference>
<dbReference type="AlphaFoldDB" id="A0A160T308"/>
<dbReference type="InterPro" id="IPR012933">
    <property type="entry name" value="HicA_mRNA_interferase"/>
</dbReference>
<dbReference type="PANTHER" id="PTHR34873">
    <property type="entry name" value="SSR1766 PROTEIN"/>
    <property type="match status" value="1"/>
</dbReference>
<keyword evidence="7" id="KW-0346">Stress response</keyword>
<comment type="similarity">
    <text evidence="1">Belongs to the HicA mRNA interferase family.</text>
</comment>
<evidence type="ECO:0000313" key="9">
    <source>
        <dbReference type="Proteomes" id="UP000215027"/>
    </source>
</evidence>
<keyword evidence="6" id="KW-0694">RNA-binding</keyword>
<evidence type="ECO:0000256" key="1">
    <source>
        <dbReference type="ARBA" id="ARBA00006620"/>
    </source>
</evidence>
<dbReference type="InterPro" id="IPR038570">
    <property type="entry name" value="HicA_sf"/>
</dbReference>
<dbReference type="GO" id="GO:0003729">
    <property type="term" value="F:mRNA binding"/>
    <property type="evidence" value="ECO:0007669"/>
    <property type="project" value="InterPro"/>
</dbReference>
<keyword evidence="9" id="KW-1185">Reference proteome</keyword>
<dbReference type="Proteomes" id="UP000215027">
    <property type="component" value="Chromosome I"/>
</dbReference>
<dbReference type="EMBL" id="LN890655">
    <property type="protein sequence ID" value="CUS04042.2"/>
    <property type="molecule type" value="Genomic_DNA"/>
</dbReference>
<keyword evidence="4" id="KW-0255">Endonuclease</keyword>
<protein>
    <recommendedName>
        <fullName evidence="10">YcfA family protein</fullName>
    </recommendedName>
</protein>
<keyword evidence="3" id="KW-0540">Nuclease</keyword>
<dbReference type="Pfam" id="PF07927">
    <property type="entry name" value="HicA_toxin"/>
    <property type="match status" value="1"/>
</dbReference>
<dbReference type="RefSeq" id="WP_095043444.1">
    <property type="nucleotide sequence ID" value="NZ_LN890655.1"/>
</dbReference>
<evidence type="ECO:0000256" key="5">
    <source>
        <dbReference type="ARBA" id="ARBA00022801"/>
    </source>
</evidence>
<gene>
    <name evidence="8" type="ORF">CFX0092_A2164</name>
</gene>
<evidence type="ECO:0000256" key="2">
    <source>
        <dbReference type="ARBA" id="ARBA00022649"/>
    </source>
</evidence>
<evidence type="ECO:0000256" key="7">
    <source>
        <dbReference type="ARBA" id="ARBA00023016"/>
    </source>
</evidence>
<dbReference type="GO" id="GO:0004519">
    <property type="term" value="F:endonuclease activity"/>
    <property type="evidence" value="ECO:0007669"/>
    <property type="project" value="UniProtKB-KW"/>
</dbReference>
<sequence>MPKLPVLTPRDVIRILEKRGFVLDRAKGSHHIYLHPDTKRRTVVPVHRRDLPQGTLLSILKQAGIDREELEELL</sequence>
<evidence type="ECO:0000256" key="6">
    <source>
        <dbReference type="ARBA" id="ARBA00022884"/>
    </source>
</evidence>
<dbReference type="OrthoDB" id="166583at2"/>
<dbReference type="Gene3D" id="3.30.920.30">
    <property type="entry name" value="Hypothetical protein"/>
    <property type="match status" value="1"/>
</dbReference>
<accession>A0A160T308</accession>
<dbReference type="KEGG" id="pbf:CFX0092_A2164"/>
<keyword evidence="2" id="KW-1277">Toxin-antitoxin system</keyword>
<evidence type="ECO:0000256" key="3">
    <source>
        <dbReference type="ARBA" id="ARBA00022722"/>
    </source>
</evidence>
<evidence type="ECO:0008006" key="10">
    <source>
        <dbReference type="Google" id="ProtNLM"/>
    </source>
</evidence>
<keyword evidence="5" id="KW-0378">Hydrolase</keyword>
<name>A0A160T308_9CHLR</name>